<dbReference type="GeneID" id="9222995"/>
<dbReference type="GO" id="GO:0045944">
    <property type="term" value="P:positive regulation of transcription by RNA polymerase II"/>
    <property type="evidence" value="ECO:0007669"/>
    <property type="project" value="TreeGrafter"/>
</dbReference>
<keyword evidence="5" id="KW-1185">Reference proteome</keyword>
<evidence type="ECO:0000313" key="4">
    <source>
        <dbReference type="EMBL" id="EEQ29899.1"/>
    </source>
</evidence>
<evidence type="ECO:0008006" key="6">
    <source>
        <dbReference type="Google" id="ProtNLM"/>
    </source>
</evidence>
<dbReference type="OMA" id="MQKDICK"/>
<dbReference type="Pfam" id="PF11951">
    <property type="entry name" value="Fungal_trans_2"/>
    <property type="match status" value="1"/>
</dbReference>
<dbReference type="AlphaFoldDB" id="C5FGL4"/>
<organism evidence="4 5">
    <name type="scientific">Arthroderma otae (strain ATCC MYA-4605 / CBS 113480)</name>
    <name type="common">Microsporum canis</name>
    <dbReference type="NCBI Taxonomy" id="554155"/>
    <lineage>
        <taxon>Eukaryota</taxon>
        <taxon>Fungi</taxon>
        <taxon>Dikarya</taxon>
        <taxon>Ascomycota</taxon>
        <taxon>Pezizomycotina</taxon>
        <taxon>Eurotiomycetes</taxon>
        <taxon>Eurotiomycetidae</taxon>
        <taxon>Onygenales</taxon>
        <taxon>Arthrodermataceae</taxon>
        <taxon>Microsporum</taxon>
    </lineage>
</organism>
<accession>C5FGL4</accession>
<dbReference type="Proteomes" id="UP000002035">
    <property type="component" value="Unassembled WGS sequence"/>
</dbReference>
<proteinExistence type="predicted"/>
<feature type="compositionally biased region" description="Polar residues" evidence="3">
    <location>
        <begin position="1"/>
        <end position="14"/>
    </location>
</feature>
<dbReference type="RefSeq" id="XP_002849784.1">
    <property type="nucleotide sequence ID" value="XM_002849738.1"/>
</dbReference>
<dbReference type="VEuPathDB" id="FungiDB:MCYG_02718"/>
<dbReference type="InterPro" id="IPR021858">
    <property type="entry name" value="Fun_TF"/>
</dbReference>
<evidence type="ECO:0000256" key="1">
    <source>
        <dbReference type="ARBA" id="ARBA00004123"/>
    </source>
</evidence>
<dbReference type="GO" id="GO:0005634">
    <property type="term" value="C:nucleus"/>
    <property type="evidence" value="ECO:0007669"/>
    <property type="project" value="UniProtKB-SubCell"/>
</dbReference>
<dbReference type="PANTHER" id="PTHR37534:SF7">
    <property type="entry name" value="TRANSCRIPTIONAL ACTIVATOR PROTEIN UGA3"/>
    <property type="match status" value="1"/>
</dbReference>
<dbReference type="eggNOG" id="ENOG502QW7R">
    <property type="taxonomic scope" value="Eukaryota"/>
</dbReference>
<protein>
    <recommendedName>
        <fullName evidence="6">C6 zinc finger domain-containing protein</fullName>
    </recommendedName>
</protein>
<sequence length="511" mass="57433">MVEQSQGQISQLDINNGKDASLVSPPLSSTSEDPLEFESRLVRYSPPTPDAVRSNPFEFSWLPKQQRKLLDHFISCTTLSMSCHSPIQDMFCRVLVPMAMQTPHLLGALLSLAATHRLTLGMDQSMSELNLLKVTSLRQLQEALAKPGADMDESIVATTLTLCHADFVSDGRSPGSWRSHLQGTTAVIASYLENSKASLGSLSSTMSLLWRWYLSIETVALLTGNLVMPNDSRALLQMRKLISDDGIDDLAGFSSSLGPIFKDINRLAIEADNALQQDDDHILTDTDPKNRIPLSILDQSYQLINDIHQRWALRNGDSSPRRRVTHRETCDRDELSSRRTSAIYRRVLNLTSTDPLVQSSVKHIISRICKVRFLGEPCPGIAVLQPLFTAGCEASSGPDRDSINTLLLNFEHRYGMGNARNCRSFLQDLWATRDNNGDTEGKIRWDKVMDIRFKIMIFRVLVWRIYAASFDIILSLDATVTIPRLHINLGEFRSAASRCNIHYWLELLEYI</sequence>
<dbReference type="HOGENOM" id="CLU_028414_0_1_1"/>
<evidence type="ECO:0000256" key="2">
    <source>
        <dbReference type="ARBA" id="ARBA00023242"/>
    </source>
</evidence>
<evidence type="ECO:0000256" key="3">
    <source>
        <dbReference type="SAM" id="MobiDB-lite"/>
    </source>
</evidence>
<name>C5FGL4_ARTOC</name>
<dbReference type="STRING" id="554155.C5FGL4"/>
<dbReference type="PANTHER" id="PTHR37534">
    <property type="entry name" value="TRANSCRIPTIONAL ACTIVATOR PROTEIN UGA3"/>
    <property type="match status" value="1"/>
</dbReference>
<dbReference type="GO" id="GO:0000976">
    <property type="term" value="F:transcription cis-regulatory region binding"/>
    <property type="evidence" value="ECO:0007669"/>
    <property type="project" value="TreeGrafter"/>
</dbReference>
<comment type="subcellular location">
    <subcellularLocation>
        <location evidence="1">Nucleus</location>
    </subcellularLocation>
</comment>
<dbReference type="OrthoDB" id="288726at2759"/>
<keyword evidence="2" id="KW-0539">Nucleus</keyword>
<dbReference type="EMBL" id="DS995702">
    <property type="protein sequence ID" value="EEQ29899.1"/>
    <property type="molecule type" value="Genomic_DNA"/>
</dbReference>
<dbReference type="GO" id="GO:0003700">
    <property type="term" value="F:DNA-binding transcription factor activity"/>
    <property type="evidence" value="ECO:0007669"/>
    <property type="project" value="TreeGrafter"/>
</dbReference>
<evidence type="ECO:0000313" key="5">
    <source>
        <dbReference type="Proteomes" id="UP000002035"/>
    </source>
</evidence>
<gene>
    <name evidence="4" type="ORF">MCYG_02718</name>
</gene>
<feature type="region of interest" description="Disordered" evidence="3">
    <location>
        <begin position="1"/>
        <end position="34"/>
    </location>
</feature>
<reference evidence="5" key="1">
    <citation type="journal article" date="2012" name="MBio">
        <title>Comparative genome analysis of Trichophyton rubrum and related dermatophytes reveals candidate genes involved in infection.</title>
        <authorList>
            <person name="Martinez D.A."/>
            <person name="Oliver B.G."/>
            <person name="Graeser Y."/>
            <person name="Goldberg J.M."/>
            <person name="Li W."/>
            <person name="Martinez-Rossi N.M."/>
            <person name="Monod M."/>
            <person name="Shelest E."/>
            <person name="Barton R.C."/>
            <person name="Birch E."/>
            <person name="Brakhage A.A."/>
            <person name="Chen Z."/>
            <person name="Gurr S.J."/>
            <person name="Heiman D."/>
            <person name="Heitman J."/>
            <person name="Kosti I."/>
            <person name="Rossi A."/>
            <person name="Saif S."/>
            <person name="Samalova M."/>
            <person name="Saunders C.W."/>
            <person name="Shea T."/>
            <person name="Summerbell R.C."/>
            <person name="Xu J."/>
            <person name="Young S."/>
            <person name="Zeng Q."/>
            <person name="Birren B.W."/>
            <person name="Cuomo C.A."/>
            <person name="White T.C."/>
        </authorList>
    </citation>
    <scope>NUCLEOTIDE SEQUENCE [LARGE SCALE GENOMIC DNA]</scope>
    <source>
        <strain evidence="5">ATCC MYA-4605 / CBS 113480</strain>
    </source>
</reference>